<keyword evidence="2" id="KW-1185">Reference proteome</keyword>
<organism evidence="1 2">
    <name type="scientific">Dorcoceras hygrometricum</name>
    <dbReference type="NCBI Taxonomy" id="472368"/>
    <lineage>
        <taxon>Eukaryota</taxon>
        <taxon>Viridiplantae</taxon>
        <taxon>Streptophyta</taxon>
        <taxon>Embryophyta</taxon>
        <taxon>Tracheophyta</taxon>
        <taxon>Spermatophyta</taxon>
        <taxon>Magnoliopsida</taxon>
        <taxon>eudicotyledons</taxon>
        <taxon>Gunneridae</taxon>
        <taxon>Pentapetalae</taxon>
        <taxon>asterids</taxon>
        <taxon>lamiids</taxon>
        <taxon>Lamiales</taxon>
        <taxon>Gesneriaceae</taxon>
        <taxon>Didymocarpoideae</taxon>
        <taxon>Trichosporeae</taxon>
        <taxon>Loxocarpinae</taxon>
        <taxon>Dorcoceras</taxon>
    </lineage>
</organism>
<accession>A0A2Z7A7G6</accession>
<sequence length="237" mass="26806">MTRPRENLILAQAYSNLNHTSLKTKLRRRVSTYNSWRPELKSQKVGKCEELLISTNFAFLLRPTTDSKNGREMTGLQRGVQWYQPCSKLSRLSPDIGEDKVRVNGVEGFAMGISARALKEYKYLSFYQIDTLQSAYATATAQHQQISTGLSDQLSAFQSTRAKSARYSIQLRHQINSHYTNQHALLNSTVLPDQLSSHQISTARSAYNSIGLMQLDPIRHCSIRSTRFNKSAQSSSN</sequence>
<proteinExistence type="predicted"/>
<dbReference type="Proteomes" id="UP000250235">
    <property type="component" value="Unassembled WGS sequence"/>
</dbReference>
<gene>
    <name evidence="1" type="ORF">F511_23502</name>
</gene>
<protein>
    <submittedName>
        <fullName evidence="1">Uncharacterized protein</fullName>
    </submittedName>
</protein>
<evidence type="ECO:0000313" key="1">
    <source>
        <dbReference type="EMBL" id="KZV17448.1"/>
    </source>
</evidence>
<evidence type="ECO:0000313" key="2">
    <source>
        <dbReference type="Proteomes" id="UP000250235"/>
    </source>
</evidence>
<dbReference type="AlphaFoldDB" id="A0A2Z7A7G6"/>
<reference evidence="1 2" key="1">
    <citation type="journal article" date="2015" name="Proc. Natl. Acad. Sci. U.S.A.">
        <title>The resurrection genome of Boea hygrometrica: A blueprint for survival of dehydration.</title>
        <authorList>
            <person name="Xiao L."/>
            <person name="Yang G."/>
            <person name="Zhang L."/>
            <person name="Yang X."/>
            <person name="Zhao S."/>
            <person name="Ji Z."/>
            <person name="Zhou Q."/>
            <person name="Hu M."/>
            <person name="Wang Y."/>
            <person name="Chen M."/>
            <person name="Xu Y."/>
            <person name="Jin H."/>
            <person name="Xiao X."/>
            <person name="Hu G."/>
            <person name="Bao F."/>
            <person name="Hu Y."/>
            <person name="Wan P."/>
            <person name="Li L."/>
            <person name="Deng X."/>
            <person name="Kuang T."/>
            <person name="Xiang C."/>
            <person name="Zhu J.K."/>
            <person name="Oliver M.J."/>
            <person name="He Y."/>
        </authorList>
    </citation>
    <scope>NUCLEOTIDE SEQUENCE [LARGE SCALE GENOMIC DNA]</scope>
    <source>
        <strain evidence="2">cv. XS01</strain>
    </source>
</reference>
<name>A0A2Z7A7G6_9LAMI</name>
<dbReference type="EMBL" id="KV018285">
    <property type="protein sequence ID" value="KZV17448.1"/>
    <property type="molecule type" value="Genomic_DNA"/>
</dbReference>